<dbReference type="RefSeq" id="WP_184747982.1">
    <property type="nucleotide sequence ID" value="NZ_JACHGJ010000007.1"/>
</dbReference>
<dbReference type="PANTHER" id="PTHR30383">
    <property type="entry name" value="THIOESTERASE 1/PROTEASE 1/LYSOPHOSPHOLIPASE L1"/>
    <property type="match status" value="1"/>
</dbReference>
<feature type="chain" id="PRO_5032620455" evidence="1">
    <location>
        <begin position="20"/>
        <end position="216"/>
    </location>
</feature>
<feature type="domain" description="SGNH hydrolase-type esterase" evidence="2">
    <location>
        <begin position="31"/>
        <end position="204"/>
    </location>
</feature>
<evidence type="ECO:0000313" key="3">
    <source>
        <dbReference type="EMBL" id="MBB6481750.1"/>
    </source>
</evidence>
<keyword evidence="1" id="KW-0732">Signal</keyword>
<reference evidence="3 4" key="1">
    <citation type="submission" date="2020-08" db="EMBL/GenBank/DDBJ databases">
        <title>Genomic Encyclopedia of Type Strains, Phase IV (KMG-IV): sequencing the most valuable type-strain genomes for metagenomic binning, comparative biology and taxonomic classification.</title>
        <authorList>
            <person name="Goeker M."/>
        </authorList>
    </citation>
    <scope>NUCLEOTIDE SEQUENCE [LARGE SCALE GENOMIC DNA]</scope>
    <source>
        <strain evidence="3 4">DSM 2461</strain>
    </source>
</reference>
<evidence type="ECO:0000256" key="1">
    <source>
        <dbReference type="SAM" id="SignalP"/>
    </source>
</evidence>
<dbReference type="SUPFAM" id="SSF52266">
    <property type="entry name" value="SGNH hydrolase"/>
    <property type="match status" value="1"/>
</dbReference>
<accession>A0A841RFI7</accession>
<dbReference type="GO" id="GO:0004622">
    <property type="term" value="F:phosphatidylcholine lysophospholipase activity"/>
    <property type="evidence" value="ECO:0007669"/>
    <property type="project" value="TreeGrafter"/>
</dbReference>
<dbReference type="PANTHER" id="PTHR30383:SF5">
    <property type="entry name" value="SGNH HYDROLASE-TYPE ESTERASE DOMAIN-CONTAINING PROTEIN"/>
    <property type="match status" value="1"/>
</dbReference>
<proteinExistence type="predicted"/>
<dbReference type="Proteomes" id="UP000587760">
    <property type="component" value="Unassembled WGS sequence"/>
</dbReference>
<dbReference type="InterPro" id="IPR036514">
    <property type="entry name" value="SGNH_hydro_sf"/>
</dbReference>
<protein>
    <submittedName>
        <fullName evidence="3">Lysophospholipase L1-like esterase</fullName>
    </submittedName>
</protein>
<name>A0A841RFI7_9SPIO</name>
<feature type="signal peptide" evidence="1">
    <location>
        <begin position="1"/>
        <end position="19"/>
    </location>
</feature>
<dbReference type="InterPro" id="IPR051532">
    <property type="entry name" value="Ester_Hydrolysis_Enzymes"/>
</dbReference>
<dbReference type="InterPro" id="IPR013830">
    <property type="entry name" value="SGNH_hydro"/>
</dbReference>
<dbReference type="Pfam" id="PF13472">
    <property type="entry name" value="Lipase_GDSL_2"/>
    <property type="match status" value="1"/>
</dbReference>
<organism evidence="3 4">
    <name type="scientific">Spirochaeta isovalerica</name>
    <dbReference type="NCBI Taxonomy" id="150"/>
    <lineage>
        <taxon>Bacteria</taxon>
        <taxon>Pseudomonadati</taxon>
        <taxon>Spirochaetota</taxon>
        <taxon>Spirochaetia</taxon>
        <taxon>Spirochaetales</taxon>
        <taxon>Spirochaetaceae</taxon>
        <taxon>Spirochaeta</taxon>
    </lineage>
</organism>
<dbReference type="EMBL" id="JACHGJ010000007">
    <property type="protein sequence ID" value="MBB6481750.1"/>
    <property type="molecule type" value="Genomic_DNA"/>
</dbReference>
<keyword evidence="4" id="KW-1185">Reference proteome</keyword>
<dbReference type="AlphaFoldDB" id="A0A841RFI7"/>
<comment type="caution">
    <text evidence="3">The sequence shown here is derived from an EMBL/GenBank/DDBJ whole genome shotgun (WGS) entry which is preliminary data.</text>
</comment>
<evidence type="ECO:0000259" key="2">
    <source>
        <dbReference type="Pfam" id="PF13472"/>
    </source>
</evidence>
<gene>
    <name evidence="3" type="ORF">HNR50_003430</name>
</gene>
<dbReference type="Gene3D" id="3.40.50.1110">
    <property type="entry name" value="SGNH hydrolase"/>
    <property type="match status" value="1"/>
</dbReference>
<sequence length="216" mass="24390">MKRLLFLFHICLFSLSLFSESGSSDPFRVAAVGDSITWGFGLEKRYENSWPAVVESLSGGRFETGNFGRNGATLTDLGDRPYKDTAQYSRALEFNADVVVIALGTNDTKIGNRIFLDSFKEDYLELIGAFRQENEPRDIYLCLPPPVFHNRWGMEGSLLDKCLIPLIREIAEESGCQVIDLHYPLLDHQEYFADGVHPDGRGARMIGELIFKQIMN</sequence>
<evidence type="ECO:0000313" key="4">
    <source>
        <dbReference type="Proteomes" id="UP000587760"/>
    </source>
</evidence>